<sequence>MIKKSLMLLLWAGISQMVLAQAKPNFTVKGTLEGKPDGVVVLSYDGAGGKQINTSAAVKNGQFMFSGNIAHTMAARFYYKEEPYNEAHGTMLFLEPGKMQLTVPFEDFSKATLTGSATQTAYSGLEQIKKGIEQKYKLQLDSMRDEPDHEKASEIRERLAPFFEEMDQADYRFFDQHPQSYVTLWQLRFHSGDLPIEAQQKYYDKLGPALQKTAGGREIAAEIRKLRNGSPGSKAANFSAMDINGKKLSLSDYKGKYVLLDFWASWCVPCRKGNPHLKALYAQYKDKGIEFIGISDDDSNPAAWKKAVAKDDLPWRHVLRGMDRNLMRAGKTSDKDISEKYGIHSLPTKILINPEGMIIGRYGSEGDELDRMLEKSF</sequence>
<dbReference type="Pfam" id="PF00578">
    <property type="entry name" value="AhpC-TSA"/>
    <property type="match status" value="1"/>
</dbReference>
<dbReference type="InterPro" id="IPR036249">
    <property type="entry name" value="Thioredoxin-like_sf"/>
</dbReference>
<gene>
    <name evidence="7" type="ORF">ABR189_00220</name>
</gene>
<protein>
    <submittedName>
        <fullName evidence="7">TlpA disulfide reductase family protein</fullName>
    </submittedName>
</protein>
<dbReference type="RefSeq" id="WP_354658414.1">
    <property type="nucleotide sequence ID" value="NZ_JBEXAC010000001.1"/>
</dbReference>
<evidence type="ECO:0000256" key="3">
    <source>
        <dbReference type="ARBA" id="ARBA00023157"/>
    </source>
</evidence>
<dbReference type="PROSITE" id="PS51352">
    <property type="entry name" value="THIOREDOXIN_2"/>
    <property type="match status" value="1"/>
</dbReference>
<dbReference type="InterPro" id="IPR000866">
    <property type="entry name" value="AhpC/TSA"/>
</dbReference>
<feature type="domain" description="Thioredoxin" evidence="6">
    <location>
        <begin position="229"/>
        <end position="377"/>
    </location>
</feature>
<dbReference type="Gene3D" id="3.40.30.10">
    <property type="entry name" value="Glutaredoxin"/>
    <property type="match status" value="1"/>
</dbReference>
<comment type="subcellular location">
    <subcellularLocation>
        <location evidence="1">Cell envelope</location>
    </subcellularLocation>
</comment>
<dbReference type="Proteomes" id="UP001549749">
    <property type="component" value="Unassembled WGS sequence"/>
</dbReference>
<dbReference type="SUPFAM" id="SSF52833">
    <property type="entry name" value="Thioredoxin-like"/>
    <property type="match status" value="1"/>
</dbReference>
<dbReference type="PANTHER" id="PTHR42852">
    <property type="entry name" value="THIOL:DISULFIDE INTERCHANGE PROTEIN DSBE"/>
    <property type="match status" value="1"/>
</dbReference>
<dbReference type="InterPro" id="IPR017937">
    <property type="entry name" value="Thioredoxin_CS"/>
</dbReference>
<keyword evidence="8" id="KW-1185">Reference proteome</keyword>
<evidence type="ECO:0000313" key="8">
    <source>
        <dbReference type="Proteomes" id="UP001549749"/>
    </source>
</evidence>
<evidence type="ECO:0000256" key="5">
    <source>
        <dbReference type="SAM" id="SignalP"/>
    </source>
</evidence>
<keyword evidence="3" id="KW-1015">Disulfide bond</keyword>
<feature type="signal peptide" evidence="5">
    <location>
        <begin position="1"/>
        <end position="20"/>
    </location>
</feature>
<dbReference type="Pfam" id="PF14289">
    <property type="entry name" value="DUF4369"/>
    <property type="match status" value="1"/>
</dbReference>
<proteinExistence type="predicted"/>
<dbReference type="InterPro" id="IPR013766">
    <property type="entry name" value="Thioredoxin_domain"/>
</dbReference>
<keyword evidence="2" id="KW-0201">Cytochrome c-type biogenesis</keyword>
<keyword evidence="4" id="KW-0676">Redox-active center</keyword>
<evidence type="ECO:0000313" key="7">
    <source>
        <dbReference type="EMBL" id="MET6995765.1"/>
    </source>
</evidence>
<evidence type="ECO:0000256" key="4">
    <source>
        <dbReference type="ARBA" id="ARBA00023284"/>
    </source>
</evidence>
<reference evidence="7 8" key="1">
    <citation type="submission" date="2024-06" db="EMBL/GenBank/DDBJ databases">
        <title>Chitinophaga defluvii sp. nov., isolated from municipal sewage.</title>
        <authorList>
            <person name="Zhang L."/>
        </authorList>
    </citation>
    <scope>NUCLEOTIDE SEQUENCE [LARGE SCALE GENOMIC DNA]</scope>
    <source>
        <strain evidence="7 8">H8</strain>
    </source>
</reference>
<dbReference type="InterPro" id="IPR050553">
    <property type="entry name" value="Thioredoxin_ResA/DsbE_sf"/>
</dbReference>
<evidence type="ECO:0000259" key="6">
    <source>
        <dbReference type="PROSITE" id="PS51352"/>
    </source>
</evidence>
<feature type="chain" id="PRO_5047183141" evidence="5">
    <location>
        <begin position="21"/>
        <end position="377"/>
    </location>
</feature>
<evidence type="ECO:0000256" key="1">
    <source>
        <dbReference type="ARBA" id="ARBA00004196"/>
    </source>
</evidence>
<evidence type="ECO:0000256" key="2">
    <source>
        <dbReference type="ARBA" id="ARBA00022748"/>
    </source>
</evidence>
<name>A0ABV2T098_9BACT</name>
<dbReference type="EMBL" id="JBEXAC010000001">
    <property type="protein sequence ID" value="MET6995765.1"/>
    <property type="molecule type" value="Genomic_DNA"/>
</dbReference>
<dbReference type="PROSITE" id="PS00194">
    <property type="entry name" value="THIOREDOXIN_1"/>
    <property type="match status" value="1"/>
</dbReference>
<comment type="caution">
    <text evidence="7">The sequence shown here is derived from an EMBL/GenBank/DDBJ whole genome shotgun (WGS) entry which is preliminary data.</text>
</comment>
<accession>A0ABV2T098</accession>
<organism evidence="7 8">
    <name type="scientific">Chitinophaga defluvii</name>
    <dbReference type="NCBI Taxonomy" id="3163343"/>
    <lineage>
        <taxon>Bacteria</taxon>
        <taxon>Pseudomonadati</taxon>
        <taxon>Bacteroidota</taxon>
        <taxon>Chitinophagia</taxon>
        <taxon>Chitinophagales</taxon>
        <taxon>Chitinophagaceae</taxon>
        <taxon>Chitinophaga</taxon>
    </lineage>
</organism>
<dbReference type="CDD" id="cd02966">
    <property type="entry name" value="TlpA_like_family"/>
    <property type="match status" value="1"/>
</dbReference>
<keyword evidence="5" id="KW-0732">Signal</keyword>
<dbReference type="InterPro" id="IPR025380">
    <property type="entry name" value="DUF4369"/>
</dbReference>
<dbReference type="PANTHER" id="PTHR42852:SF6">
    <property type="entry name" value="THIOL:DISULFIDE INTERCHANGE PROTEIN DSBE"/>
    <property type="match status" value="1"/>
</dbReference>